<name>A0A1V4QHV7_UNCW3</name>
<keyword evidence="1" id="KW-0812">Transmembrane</keyword>
<sequence>MNNKFKALRIISVVLKVIAWIVAVFTVIGFLAMLVGGAALTGFGARYGNIPSFGPIGAVGMAFYILIIGAIWFISLLAGADLILVILAIEENTRSLRSQAPTS</sequence>
<keyword evidence="1" id="KW-1133">Transmembrane helix</keyword>
<proteinExistence type="predicted"/>
<evidence type="ECO:0000313" key="2">
    <source>
        <dbReference type="EMBL" id="OPX18445.1"/>
    </source>
</evidence>
<organism evidence="2 3">
    <name type="scientific">candidate division WOR-3 bacterium 4484_100</name>
    <dbReference type="NCBI Taxonomy" id="1936077"/>
    <lineage>
        <taxon>Bacteria</taxon>
        <taxon>Bacteria division WOR-3</taxon>
    </lineage>
</organism>
<evidence type="ECO:0000256" key="1">
    <source>
        <dbReference type="SAM" id="Phobius"/>
    </source>
</evidence>
<accession>A0A1V4QHV7</accession>
<gene>
    <name evidence="2" type="ORF">BXT86_01210</name>
</gene>
<reference evidence="3" key="1">
    <citation type="submission" date="2017-01" db="EMBL/GenBank/DDBJ databases">
        <title>Novel pathways for hydrocarbon cycling and metabolic interdependencies in hydrothermal sediment communities.</title>
        <authorList>
            <person name="Dombrowski N."/>
            <person name="Seitz K."/>
            <person name="Teske A."/>
            <person name="Baker B."/>
        </authorList>
    </citation>
    <scope>NUCLEOTIDE SEQUENCE [LARGE SCALE GENOMIC DNA]</scope>
</reference>
<feature type="transmembrane region" description="Helical" evidence="1">
    <location>
        <begin position="61"/>
        <end position="89"/>
    </location>
</feature>
<protein>
    <submittedName>
        <fullName evidence="2">Uncharacterized protein</fullName>
    </submittedName>
</protein>
<comment type="caution">
    <text evidence="2">The sequence shown here is derived from an EMBL/GenBank/DDBJ whole genome shotgun (WGS) entry which is preliminary data.</text>
</comment>
<feature type="transmembrane region" description="Helical" evidence="1">
    <location>
        <begin position="12"/>
        <end position="41"/>
    </location>
</feature>
<evidence type="ECO:0000313" key="3">
    <source>
        <dbReference type="Proteomes" id="UP000191663"/>
    </source>
</evidence>
<keyword evidence="1" id="KW-0472">Membrane</keyword>
<dbReference type="Proteomes" id="UP000191663">
    <property type="component" value="Unassembled WGS sequence"/>
</dbReference>
<dbReference type="AlphaFoldDB" id="A0A1V4QHV7"/>
<dbReference type="EMBL" id="MUKB01000014">
    <property type="protein sequence ID" value="OPX18445.1"/>
    <property type="molecule type" value="Genomic_DNA"/>
</dbReference>